<keyword evidence="6 8" id="KW-1133">Transmembrane helix</keyword>
<dbReference type="PROSITE" id="PS50928">
    <property type="entry name" value="ABC_TM1"/>
    <property type="match status" value="1"/>
</dbReference>
<dbReference type="RefSeq" id="WP_143049616.1">
    <property type="nucleotide sequence ID" value="NZ_BOND01000030.1"/>
</dbReference>
<feature type="domain" description="ABC transmembrane type-1" evidence="10">
    <location>
        <begin position="80"/>
        <end position="293"/>
    </location>
</feature>
<comment type="subcellular location">
    <subcellularLocation>
        <location evidence="1 8">Cell membrane</location>
        <topology evidence="1 8">Multi-pass membrane protein</topology>
    </subcellularLocation>
</comment>
<organism evidence="11 12">
    <name type="scientific">Asanoa ishikariensis</name>
    <dbReference type="NCBI Taxonomy" id="137265"/>
    <lineage>
        <taxon>Bacteria</taxon>
        <taxon>Bacillati</taxon>
        <taxon>Actinomycetota</taxon>
        <taxon>Actinomycetes</taxon>
        <taxon>Micromonosporales</taxon>
        <taxon>Micromonosporaceae</taxon>
        <taxon>Asanoa</taxon>
    </lineage>
</organism>
<dbReference type="Proteomes" id="UP000199632">
    <property type="component" value="Unassembled WGS sequence"/>
</dbReference>
<evidence type="ECO:0000259" key="10">
    <source>
        <dbReference type="PROSITE" id="PS50928"/>
    </source>
</evidence>
<feature type="transmembrane region" description="Helical" evidence="8">
    <location>
        <begin position="171"/>
        <end position="192"/>
    </location>
</feature>
<evidence type="ECO:0000256" key="2">
    <source>
        <dbReference type="ARBA" id="ARBA00007069"/>
    </source>
</evidence>
<evidence type="ECO:0000256" key="7">
    <source>
        <dbReference type="ARBA" id="ARBA00023136"/>
    </source>
</evidence>
<evidence type="ECO:0000256" key="9">
    <source>
        <dbReference type="SAM" id="MobiDB-lite"/>
    </source>
</evidence>
<feature type="region of interest" description="Disordered" evidence="9">
    <location>
        <begin position="1"/>
        <end position="20"/>
    </location>
</feature>
<evidence type="ECO:0000313" key="12">
    <source>
        <dbReference type="Proteomes" id="UP000199632"/>
    </source>
</evidence>
<name>A0A1H3L653_9ACTN</name>
<dbReference type="Pfam" id="PF00528">
    <property type="entry name" value="BPD_transp_1"/>
    <property type="match status" value="1"/>
</dbReference>
<dbReference type="SUPFAM" id="SSF161098">
    <property type="entry name" value="MetI-like"/>
    <property type="match status" value="1"/>
</dbReference>
<evidence type="ECO:0000256" key="1">
    <source>
        <dbReference type="ARBA" id="ARBA00004651"/>
    </source>
</evidence>
<dbReference type="STRING" id="137265.SAMN05421684_0550"/>
<comment type="similarity">
    <text evidence="2">Belongs to the binding-protein-dependent transport system permease family. CysTW subfamily.</text>
</comment>
<keyword evidence="12" id="KW-1185">Reference proteome</keyword>
<keyword evidence="3 8" id="KW-0813">Transport</keyword>
<evidence type="ECO:0000256" key="4">
    <source>
        <dbReference type="ARBA" id="ARBA00022475"/>
    </source>
</evidence>
<gene>
    <name evidence="11" type="ORF">SAMN05421684_0550</name>
</gene>
<evidence type="ECO:0000256" key="5">
    <source>
        <dbReference type="ARBA" id="ARBA00022692"/>
    </source>
</evidence>
<proteinExistence type="inferred from homology"/>
<dbReference type="PANTHER" id="PTHR42929">
    <property type="entry name" value="INNER MEMBRANE ABC TRANSPORTER PERMEASE PROTEIN YDCU-RELATED-RELATED"/>
    <property type="match status" value="1"/>
</dbReference>
<feature type="transmembrane region" description="Helical" evidence="8">
    <location>
        <begin position="213"/>
        <end position="235"/>
    </location>
</feature>
<evidence type="ECO:0000256" key="8">
    <source>
        <dbReference type="RuleBase" id="RU363032"/>
    </source>
</evidence>
<accession>A0A1H3L653</accession>
<dbReference type="PANTHER" id="PTHR42929:SF1">
    <property type="entry name" value="INNER MEMBRANE ABC TRANSPORTER PERMEASE PROTEIN YDCU-RELATED"/>
    <property type="match status" value="1"/>
</dbReference>
<dbReference type="GO" id="GO:0005886">
    <property type="term" value="C:plasma membrane"/>
    <property type="evidence" value="ECO:0007669"/>
    <property type="project" value="UniProtKB-SubCell"/>
</dbReference>
<evidence type="ECO:0000256" key="3">
    <source>
        <dbReference type="ARBA" id="ARBA00022448"/>
    </source>
</evidence>
<feature type="transmembrane region" description="Helical" evidence="8">
    <location>
        <begin position="277"/>
        <end position="296"/>
    </location>
</feature>
<feature type="transmembrane region" description="Helical" evidence="8">
    <location>
        <begin position="30"/>
        <end position="57"/>
    </location>
</feature>
<protein>
    <submittedName>
        <fullName evidence="11">Putative spermidine/putrescine transport system permease protein</fullName>
    </submittedName>
</protein>
<dbReference type="Gene3D" id="1.10.3720.10">
    <property type="entry name" value="MetI-like"/>
    <property type="match status" value="1"/>
</dbReference>
<keyword evidence="5 8" id="KW-0812">Transmembrane</keyword>
<feature type="transmembrane region" description="Helical" evidence="8">
    <location>
        <begin position="118"/>
        <end position="151"/>
    </location>
</feature>
<dbReference type="EMBL" id="FNQB01000001">
    <property type="protein sequence ID" value="SDY59679.1"/>
    <property type="molecule type" value="Genomic_DNA"/>
</dbReference>
<feature type="compositionally biased region" description="Low complexity" evidence="9">
    <location>
        <begin position="1"/>
        <end position="16"/>
    </location>
</feature>
<evidence type="ECO:0000256" key="6">
    <source>
        <dbReference type="ARBA" id="ARBA00022989"/>
    </source>
</evidence>
<sequence length="305" mass="32562">MTAPTTGTLEAPTTTGVRGGRRHRSRIRDLLGVVPFFVYVAVFLFIPTIVVVVGAFAGDDGRPTLENISALADDYIVEAFVRSITLSAVTAILGAVIGALVAYAVVTAGPDSLVRRLVTSACGVLAQFGGVTLAFAFIATIGFSGFVTVFLKDSLGIDIFSGGMWLFDLPGLVLVYTYFQIPLMVIVFLPALDGVRPQWREATESLGGSTFYYWRRVAAPLLAPAFIGSTLLLFANAFSAYATAAALVSQGSPIVPLQIRSALTSEVLLGRENLGKAMALGMVLVVALVMWLYGLLQRRTSRWLD</sequence>
<dbReference type="AlphaFoldDB" id="A0A1H3L653"/>
<dbReference type="OrthoDB" id="8404154at2"/>
<dbReference type="InterPro" id="IPR000515">
    <property type="entry name" value="MetI-like"/>
</dbReference>
<keyword evidence="7 8" id="KW-0472">Membrane</keyword>
<feature type="transmembrane region" description="Helical" evidence="8">
    <location>
        <begin position="84"/>
        <end position="106"/>
    </location>
</feature>
<dbReference type="InterPro" id="IPR035906">
    <property type="entry name" value="MetI-like_sf"/>
</dbReference>
<evidence type="ECO:0000313" key="11">
    <source>
        <dbReference type="EMBL" id="SDY59679.1"/>
    </source>
</evidence>
<dbReference type="GO" id="GO:0055085">
    <property type="term" value="P:transmembrane transport"/>
    <property type="evidence" value="ECO:0007669"/>
    <property type="project" value="InterPro"/>
</dbReference>
<keyword evidence="4" id="KW-1003">Cell membrane</keyword>
<reference evidence="12" key="1">
    <citation type="submission" date="2016-10" db="EMBL/GenBank/DDBJ databases">
        <authorList>
            <person name="Varghese N."/>
            <person name="Submissions S."/>
        </authorList>
    </citation>
    <scope>NUCLEOTIDE SEQUENCE [LARGE SCALE GENOMIC DNA]</scope>
    <source>
        <strain evidence="12">DSM 44718</strain>
    </source>
</reference>